<sequence>MTLPVGRFSAPEPSRAPAPDPEPEPDPATATVTGTGTGTVAVPVVVPARLPLSFDSTLPRSVVHRAAVAEVFVTDSVETGTSAPGDTTRTFDVAAQLPRGHLVGEHPAAYDFLLIVEVLRQSGVCVAHRHLDVSIDNAFIFSALDFDVLSLEALRIGARPAQTVLHVSVRPETNRGGRILGFDFDAVADLDGTPTLRASGGLTFVSRRAYGKLRAQGLGKARAASAARPHRPAPAAPATVGRRDVRNVVLTEPAVGVDGDASAFLVVDTAHPHLFDHQLDHVPGNLQLEAARQLAVASVARLHGLSPVDLVVTSVRARFTDFAELGLSTRVTAHVGGVQHAEVLGTLTVPVEVRLGQNGSQVSAVDLEVAQWA</sequence>
<feature type="domain" description="A-factor biosynthesis hotdog" evidence="2">
    <location>
        <begin position="240"/>
        <end position="355"/>
    </location>
</feature>
<dbReference type="Pfam" id="PF03756">
    <property type="entry name" value="AfsA"/>
    <property type="match status" value="2"/>
</dbReference>
<feature type="compositionally biased region" description="Low complexity" evidence="1">
    <location>
        <begin position="27"/>
        <end position="36"/>
    </location>
</feature>
<dbReference type="InterPro" id="IPR005509">
    <property type="entry name" value="AfsA_hotdog_dom"/>
</dbReference>
<keyword evidence="4" id="KW-1185">Reference proteome</keyword>
<evidence type="ECO:0000313" key="3">
    <source>
        <dbReference type="EMBL" id="GLF96721.1"/>
    </source>
</evidence>
<evidence type="ECO:0000259" key="2">
    <source>
        <dbReference type="Pfam" id="PF03756"/>
    </source>
</evidence>
<dbReference type="RefSeq" id="WP_323448740.1">
    <property type="nucleotide sequence ID" value="NZ_BSBI01000008.1"/>
</dbReference>
<dbReference type="EMBL" id="BSBI01000008">
    <property type="protein sequence ID" value="GLF96721.1"/>
    <property type="molecule type" value="Genomic_DNA"/>
</dbReference>
<gene>
    <name evidence="3" type="ORF">SYYSPA8_20510</name>
</gene>
<protein>
    <submittedName>
        <fullName evidence="3">Secondary metabolite corepressor</fullName>
    </submittedName>
</protein>
<evidence type="ECO:0000313" key="4">
    <source>
        <dbReference type="Proteomes" id="UP001291653"/>
    </source>
</evidence>
<organism evidence="3 4">
    <name type="scientific">Streptomyces yaizuensis</name>
    <dbReference type="NCBI Taxonomy" id="2989713"/>
    <lineage>
        <taxon>Bacteria</taxon>
        <taxon>Bacillati</taxon>
        <taxon>Actinomycetota</taxon>
        <taxon>Actinomycetes</taxon>
        <taxon>Kitasatosporales</taxon>
        <taxon>Streptomycetaceae</taxon>
        <taxon>Streptomyces</taxon>
    </lineage>
</organism>
<evidence type="ECO:0000256" key="1">
    <source>
        <dbReference type="SAM" id="MobiDB-lite"/>
    </source>
</evidence>
<feature type="region of interest" description="Disordered" evidence="1">
    <location>
        <begin position="1"/>
        <end position="36"/>
    </location>
</feature>
<accession>A0ABQ5P2A1</accession>
<feature type="region of interest" description="Disordered" evidence="1">
    <location>
        <begin position="221"/>
        <end position="240"/>
    </location>
</feature>
<proteinExistence type="predicted"/>
<feature type="domain" description="A-factor biosynthesis hotdog" evidence="2">
    <location>
        <begin position="63"/>
        <end position="197"/>
    </location>
</feature>
<name>A0ABQ5P2A1_9ACTN</name>
<dbReference type="NCBIfam" id="NF041195">
    <property type="entry name" value="ScbA_BarX_GamBu"/>
    <property type="match status" value="1"/>
</dbReference>
<dbReference type="Proteomes" id="UP001291653">
    <property type="component" value="Unassembled WGS sequence"/>
</dbReference>
<comment type="caution">
    <text evidence="3">The sequence shown here is derived from an EMBL/GenBank/DDBJ whole genome shotgun (WGS) entry which is preliminary data.</text>
</comment>
<dbReference type="InterPro" id="IPR047757">
    <property type="entry name" value="AfsA-like"/>
</dbReference>
<reference evidence="3 4" key="1">
    <citation type="submission" date="2022-10" db="EMBL/GenBank/DDBJ databases">
        <title>Draft genome sequence of Streptomyces sp. YSPA8.</title>
        <authorList>
            <person name="Moriuchi R."/>
            <person name="Dohra H."/>
            <person name="Yamamura H."/>
            <person name="Kodani S."/>
        </authorList>
    </citation>
    <scope>NUCLEOTIDE SEQUENCE [LARGE SCALE GENOMIC DNA]</scope>
    <source>
        <strain evidence="3 4">YSPA8</strain>
    </source>
</reference>